<dbReference type="Proteomes" id="UP001595692">
    <property type="component" value="Unassembled WGS sequence"/>
</dbReference>
<dbReference type="EMBL" id="JBHSAF010000014">
    <property type="protein sequence ID" value="MFC3914062.1"/>
    <property type="molecule type" value="Genomic_DNA"/>
</dbReference>
<gene>
    <name evidence="2" type="ORF">ACFOSS_11355</name>
</gene>
<evidence type="ECO:0000313" key="3">
    <source>
        <dbReference type="Proteomes" id="UP001595692"/>
    </source>
</evidence>
<keyword evidence="3" id="KW-1185">Reference proteome</keyword>
<dbReference type="PROSITE" id="PS51257">
    <property type="entry name" value="PROKAR_LIPOPROTEIN"/>
    <property type="match status" value="1"/>
</dbReference>
<dbReference type="Pfam" id="PF11949">
    <property type="entry name" value="DUF3466"/>
    <property type="match status" value="1"/>
</dbReference>
<dbReference type="InterPro" id="IPR022562">
    <property type="entry name" value="DUF3466"/>
</dbReference>
<proteinExistence type="predicted"/>
<evidence type="ECO:0000313" key="2">
    <source>
        <dbReference type="EMBL" id="MFC3914062.1"/>
    </source>
</evidence>
<accession>A0ABV8CPB9</accession>
<feature type="chain" id="PRO_5046909966" evidence="1">
    <location>
        <begin position="21"/>
        <end position="564"/>
    </location>
</feature>
<keyword evidence="1" id="KW-0732">Signal</keyword>
<reference evidence="3" key="1">
    <citation type="journal article" date="2019" name="Int. J. Syst. Evol. Microbiol.">
        <title>The Global Catalogue of Microorganisms (GCM) 10K type strain sequencing project: providing services to taxonomists for standard genome sequencing and annotation.</title>
        <authorList>
            <consortium name="The Broad Institute Genomics Platform"/>
            <consortium name="The Broad Institute Genome Sequencing Center for Infectious Disease"/>
            <person name="Wu L."/>
            <person name="Ma J."/>
        </authorList>
    </citation>
    <scope>NUCLEOTIDE SEQUENCE [LARGE SCALE GENOMIC DNA]</scope>
    <source>
        <strain evidence="3">CCUG 54939</strain>
    </source>
</reference>
<organism evidence="2 3">
    <name type="scientific">Pseudaeromonas sharmana</name>
    <dbReference type="NCBI Taxonomy" id="328412"/>
    <lineage>
        <taxon>Bacteria</taxon>
        <taxon>Pseudomonadati</taxon>
        <taxon>Pseudomonadota</taxon>
        <taxon>Gammaproteobacteria</taxon>
        <taxon>Aeromonadales</taxon>
        <taxon>Aeromonadaceae</taxon>
        <taxon>Pseudaeromonas</taxon>
    </lineage>
</organism>
<protein>
    <submittedName>
        <fullName evidence="2">DUF3466 family protein</fullName>
    </submittedName>
</protein>
<evidence type="ECO:0000256" key="1">
    <source>
        <dbReference type="SAM" id="SignalP"/>
    </source>
</evidence>
<dbReference type="RefSeq" id="WP_377152544.1">
    <property type="nucleotide sequence ID" value="NZ_JBHSAF010000014.1"/>
</dbReference>
<comment type="caution">
    <text evidence="2">The sequence shown here is derived from an EMBL/GenBank/DDBJ whole genome shotgun (WGS) entry which is preliminary data.</text>
</comment>
<name>A0ABV8CPB9_9GAMM</name>
<feature type="signal peptide" evidence="1">
    <location>
        <begin position="1"/>
        <end position="20"/>
    </location>
</feature>
<sequence length="564" mass="60592">MKTKLTLLATLSMLSCAGHAADTAFYQISEITGNKAGNYGPWAVAMADDTSVASLAVTSDWFSYFNMPPSAMDLADRFRYMSSCSGQMSSDVCDGFWNGDANRAKQWRVDTVTYAPQAESIVNSTSQSEADGIIKALGATSNESVGYRIASTSQNGYYYERQAIATLDGTTIQLAPPATFDGIGGFSSANTIKKLDDEYVLVGGTVNTTVTAPESSLKNCYNGDIYTDGDYRYCPGFNTQAALWVVKRDGTATTVATAPAYYKHDKNVIELASVTGLQAESDGSYLAVGYSSTGEVGDSALYGRNVAVYWPVTVSSGTATFGDLKLIPLSKKAPGEGDEVLASTWSVAANSNYVIGNQKYSTVVSRNKPVEMFVYDRSAGTSTTPLHNKPFQGSNSEAMAINANNLIVGWRDERNETQAVYNGSPRMPEAFLYNAQTGSNWRLNDLICSGSSAALSCEQNGKYYYIAYANAIAEDGTIAATAYRYDSYADWSARNNATVVPVKLTPQVAFGSDHDVPADYVLANPLPSSNVGQDNGSGAVPLWMLLLLAPFGLLRVRKHFKKMS</sequence>